<reference evidence="2" key="1">
    <citation type="submission" date="2015-12" db="EMBL/GenBank/DDBJ databases">
        <title>Complete genome sequence of Pandoraea norimbergensis DSM 11628.</title>
        <authorList>
            <person name="Ee R."/>
            <person name="Lim Y.-L."/>
            <person name="Yong D."/>
            <person name="Yin W.-F."/>
            <person name="Chan K.-G."/>
        </authorList>
    </citation>
    <scope>NUCLEOTIDE SEQUENCE [LARGE SCALE GENOMIC DNA]</scope>
    <source>
        <strain evidence="2">DSM 11628</strain>
    </source>
</reference>
<proteinExistence type="predicted"/>
<sequence>MTAAGGNACTCPICKTDRARWGVMTKSGRVHITCNACGVQVFARGDEADELMRDQFIAANERNVTNGEALPAPPVTNEQGRGGFAVWPEM</sequence>
<protein>
    <recommendedName>
        <fullName evidence="3">Transcription factor zinc-finger domain-containing protein</fullName>
    </recommendedName>
</protein>
<dbReference type="EMBL" id="CP013480">
    <property type="protein sequence ID" value="ALS61859.1"/>
    <property type="molecule type" value="Genomic_DNA"/>
</dbReference>
<gene>
    <name evidence="1" type="ORF">AT302_20830</name>
</gene>
<dbReference type="Proteomes" id="UP000060277">
    <property type="component" value="Chromosome"/>
</dbReference>
<organism evidence="1 2">
    <name type="scientific">Pandoraea norimbergensis</name>
    <dbReference type="NCBI Taxonomy" id="93219"/>
    <lineage>
        <taxon>Bacteria</taxon>
        <taxon>Pseudomonadati</taxon>
        <taxon>Pseudomonadota</taxon>
        <taxon>Betaproteobacteria</taxon>
        <taxon>Burkholderiales</taxon>
        <taxon>Burkholderiaceae</taxon>
        <taxon>Pandoraea</taxon>
    </lineage>
</organism>
<evidence type="ECO:0000313" key="2">
    <source>
        <dbReference type="Proteomes" id="UP000060277"/>
    </source>
</evidence>
<evidence type="ECO:0000313" key="1">
    <source>
        <dbReference type="EMBL" id="ALS61859.1"/>
    </source>
</evidence>
<name>A0ABN4JLH2_9BURK</name>
<evidence type="ECO:0008006" key="3">
    <source>
        <dbReference type="Google" id="ProtNLM"/>
    </source>
</evidence>
<keyword evidence="2" id="KW-1185">Reference proteome</keyword>
<accession>A0ABN4JLH2</accession>